<sequence>MVGQPRGLVAGRAPFERRHAAHEHLVERERGRERRERAARLAEQRRHFRQADLAEQRDRIVAPVVEVAREHERPRARVALDPVRDPVHLPQPRGAREREMRAQQRHGRAAGERRARDEQAAALEAVRGDVPAAAEIERMRRQDRVAVPPGRLEHVRPERDLPVERARDLGRLAMPDVVDGLRHRRAEARREHRPRHAPRHRFLQEIDVRVGRRHPTAHRFPRGEAERRAPLVQIPADRCDFVGDGQRLGERRGLGNVHGRSVLDDACAHAVDELRVALGERPVGPLRGARVQARMACDDPPRQRKRAWRAGGRRRAFVGERFLRVDRERDRAVLDVQRRDGDRARQAGAGSIGRRRGRGCRGAARRRRDGQAVRVRAGLADGGLLLERIDRLAVAYHLDLPIDHGLRRALRMRGAGKRAREAGFKHEFSGAGGPGGGTGEHLALKRNHRTSDRAGLCSVQLSHAAPLSGTSTTCARRADFSSVGRRGKRARRRRGRPMRRRRARRRTANGGAKRTT</sequence>
<name>Q3JX59_BURP1</name>
<organism evidence="2 3">
    <name type="scientific">Burkholderia pseudomallei (strain 1710b)</name>
    <dbReference type="NCBI Taxonomy" id="320372"/>
    <lineage>
        <taxon>Bacteria</taxon>
        <taxon>Pseudomonadati</taxon>
        <taxon>Pseudomonadota</taxon>
        <taxon>Betaproteobacteria</taxon>
        <taxon>Burkholderiales</taxon>
        <taxon>Burkholderiaceae</taxon>
        <taxon>Burkholderia</taxon>
        <taxon>pseudomallei group</taxon>
    </lineage>
</organism>
<dbReference type="HOGENOM" id="CLU_527544_0_0_4"/>
<feature type="compositionally biased region" description="Basic and acidic residues" evidence="1">
    <location>
        <begin position="14"/>
        <end position="38"/>
    </location>
</feature>
<feature type="region of interest" description="Disordered" evidence="1">
    <location>
        <begin position="478"/>
        <end position="516"/>
    </location>
</feature>
<feature type="compositionally biased region" description="Basic residues" evidence="1">
    <location>
        <begin position="485"/>
        <end position="507"/>
    </location>
</feature>
<evidence type="ECO:0000313" key="3">
    <source>
        <dbReference type="Proteomes" id="UP000002700"/>
    </source>
</evidence>
<feature type="region of interest" description="Disordered" evidence="1">
    <location>
        <begin position="85"/>
        <end position="115"/>
    </location>
</feature>
<reference evidence="2 3" key="1">
    <citation type="submission" date="2005-09" db="EMBL/GenBank/DDBJ databases">
        <authorList>
            <person name="Woods D.E."/>
            <person name="Nierman W.C."/>
        </authorList>
    </citation>
    <scope>NUCLEOTIDE SEQUENCE [LARGE SCALE GENOMIC DNA]</scope>
    <source>
        <strain evidence="2 3">1710b</strain>
    </source>
</reference>
<dbReference type="Proteomes" id="UP000002700">
    <property type="component" value="Chromosome I"/>
</dbReference>
<evidence type="ECO:0000256" key="1">
    <source>
        <dbReference type="SAM" id="MobiDB-lite"/>
    </source>
</evidence>
<feature type="region of interest" description="Disordered" evidence="1">
    <location>
        <begin position="1"/>
        <end position="38"/>
    </location>
</feature>
<dbReference type="KEGG" id="bpm:BURPS1710b_0430"/>
<feature type="region of interest" description="Disordered" evidence="1">
    <location>
        <begin position="342"/>
        <end position="365"/>
    </location>
</feature>
<dbReference type="AlphaFoldDB" id="Q3JX59"/>
<feature type="compositionally biased region" description="Basic residues" evidence="1">
    <location>
        <begin position="353"/>
        <end position="365"/>
    </location>
</feature>
<gene>
    <name evidence="2" type="ordered locus">BURPS1710b_0430</name>
</gene>
<accession>Q3JX59</accession>
<proteinExistence type="predicted"/>
<dbReference type="EMBL" id="CP000124">
    <property type="protein sequence ID" value="ABA47763.1"/>
    <property type="molecule type" value="Genomic_DNA"/>
</dbReference>
<protein>
    <submittedName>
        <fullName evidence="2">Uncharacterized protein</fullName>
    </submittedName>
</protein>
<dbReference type="EnsemblBacteria" id="ABA47763">
    <property type="protein sequence ID" value="ABA47763"/>
    <property type="gene ID" value="BURPS1710b_0430"/>
</dbReference>
<evidence type="ECO:0000313" key="2">
    <source>
        <dbReference type="EMBL" id="ABA47763.1"/>
    </source>
</evidence>